<feature type="region of interest" description="Disordered" evidence="1">
    <location>
        <begin position="263"/>
        <end position="293"/>
    </location>
</feature>
<dbReference type="OrthoDB" id="366327at2759"/>
<reference evidence="2" key="1">
    <citation type="submission" date="2013-10" db="EMBL/GenBank/DDBJ databases">
        <title>Genomic analysis of the causative agents of coccidiosis in chickens.</title>
        <authorList>
            <person name="Reid A.J."/>
            <person name="Blake D."/>
            <person name="Billington K."/>
            <person name="Browne H."/>
            <person name="Dunn M."/>
            <person name="Hung S."/>
            <person name="Kawahara F."/>
            <person name="Miranda-Saavedra D."/>
            <person name="Mourier T."/>
            <person name="Nagra H."/>
            <person name="Otto T.D."/>
            <person name="Rawlings N."/>
            <person name="Sanchez A."/>
            <person name="Sanders M."/>
            <person name="Subramaniam C."/>
            <person name="Tay Y."/>
            <person name="Dear P."/>
            <person name="Doerig C."/>
            <person name="Gruber A."/>
            <person name="Parkinson J."/>
            <person name="Shirley M."/>
            <person name="Wan K.L."/>
            <person name="Berriman M."/>
            <person name="Tomley F."/>
            <person name="Pain A."/>
        </authorList>
    </citation>
    <scope>NUCLEOTIDE SEQUENCE [LARGE SCALE GENOMIC DNA]</scope>
    <source>
        <strain evidence="2">Weybridge</strain>
    </source>
</reference>
<feature type="region of interest" description="Disordered" evidence="1">
    <location>
        <begin position="587"/>
        <end position="610"/>
    </location>
</feature>
<feature type="region of interest" description="Disordered" evidence="1">
    <location>
        <begin position="1"/>
        <end position="250"/>
    </location>
</feature>
<dbReference type="VEuPathDB" id="ToxoDB:EMWEY_00028880"/>
<evidence type="ECO:0000256" key="1">
    <source>
        <dbReference type="SAM" id="MobiDB-lite"/>
    </source>
</evidence>
<sequence length="698" mass="72660">MALVGKGPLTSAVPPKGPPPGAKIAIKGSGPPPGKVPLPKPQLSSSAAGTKTGSPTKTLLAPGSGVLPKPPLPSPTEGHTKPALPLAKRELPKLPPPPTGTKATNNPLKSLWHKNAASPTKPLPENIPDATKQQSSQVEEGAFCQKSATPKSVLPAEKGLPGGHSEAILKDGSADGSPKSATVAPGPVHSAASKASPGTSIPQKSGPAGFSSAAKVVSDLPTAATESSGLAGATTRPLGHTSPISSKGGISAGLATSSNLALSPETKPGIPSTVVDGAATLPNVTSPGVDEFGRQRGSVGDLAPKSELTHDLLGNVIPVFDKSGKFVAFASGPPAPLARSDPARRSRRLLDRKPQERDTMKMPSARGFDSVAGSFGGLTVPGGIPGFFLSVPPWPAPTPMPMDQVAGWGAYNQLPGCQFPQISPYTAFPPQPVPQANYPTMYGPTGGGGKEQHGCTRQQGTFEPASWPGYPGYPVHPDADDARGSASSREAMARLTDPLGRKQLPPESLLLAQGTGVRVSEMTCIRVFALTTSGIRNPSLMKISLGAPNMNNAMAGCMTWCNGYFACSFPPSPPVVSVVELNESTSRLPVPPRKSPLMTRPKDRTWDRWGSTGLTAPRKRTYQSLSELASCFSSLEAEDQDDVISLLLLCRKLEQQVEKQHVVIDMLEHELSEAQKVLKFPPEWRTLEGVDLAGMVPS</sequence>
<reference evidence="2" key="2">
    <citation type="submission" date="2013-10" db="EMBL/GenBank/DDBJ databases">
        <authorList>
            <person name="Aslett M."/>
        </authorList>
    </citation>
    <scope>NUCLEOTIDE SEQUENCE [LARGE SCALE GENOMIC DNA]</scope>
    <source>
        <strain evidence="2">Weybridge</strain>
    </source>
</reference>
<dbReference type="Proteomes" id="UP000030763">
    <property type="component" value="Unassembled WGS sequence"/>
</dbReference>
<evidence type="ECO:0000313" key="3">
    <source>
        <dbReference type="Proteomes" id="UP000030763"/>
    </source>
</evidence>
<proteinExistence type="predicted"/>
<feature type="compositionally biased region" description="Basic and acidic residues" evidence="1">
    <location>
        <begin position="341"/>
        <end position="360"/>
    </location>
</feature>
<protein>
    <submittedName>
        <fullName evidence="2">Uncharacterized protein</fullName>
    </submittedName>
</protein>
<dbReference type="GeneID" id="25336874"/>
<dbReference type="EMBL" id="HG721605">
    <property type="protein sequence ID" value="CDJ60242.1"/>
    <property type="molecule type" value="Genomic_DNA"/>
</dbReference>
<keyword evidence="3" id="KW-1185">Reference proteome</keyword>
<feature type="compositionally biased region" description="Pro residues" evidence="1">
    <location>
        <begin position="30"/>
        <end position="40"/>
    </location>
</feature>
<accession>U6M7P5</accession>
<dbReference type="AlphaFoldDB" id="U6M7P5"/>
<feature type="compositionally biased region" description="Polar residues" evidence="1">
    <location>
        <begin position="42"/>
        <end position="57"/>
    </location>
</feature>
<organism evidence="2 3">
    <name type="scientific">Eimeria maxima</name>
    <name type="common">Coccidian parasite</name>
    <dbReference type="NCBI Taxonomy" id="5804"/>
    <lineage>
        <taxon>Eukaryota</taxon>
        <taxon>Sar</taxon>
        <taxon>Alveolata</taxon>
        <taxon>Apicomplexa</taxon>
        <taxon>Conoidasida</taxon>
        <taxon>Coccidia</taxon>
        <taxon>Eucoccidiorida</taxon>
        <taxon>Eimeriorina</taxon>
        <taxon>Eimeriidae</taxon>
        <taxon>Eimeria</taxon>
    </lineage>
</organism>
<feature type="non-terminal residue" evidence="2">
    <location>
        <position position="698"/>
    </location>
</feature>
<evidence type="ECO:0000313" key="2">
    <source>
        <dbReference type="EMBL" id="CDJ60242.1"/>
    </source>
</evidence>
<gene>
    <name evidence="2" type="ORF">EMWEY_00028880</name>
</gene>
<name>U6M7P5_EIMMA</name>
<feature type="region of interest" description="Disordered" evidence="1">
    <location>
        <begin position="333"/>
        <end position="367"/>
    </location>
</feature>
<dbReference type="RefSeq" id="XP_013336892.1">
    <property type="nucleotide sequence ID" value="XM_013481438.1"/>
</dbReference>